<dbReference type="Gene3D" id="3.90.180.10">
    <property type="entry name" value="Medium-chain alcohol dehydrogenases, catalytic domain"/>
    <property type="match status" value="1"/>
</dbReference>
<dbReference type="SMART" id="SM00829">
    <property type="entry name" value="PKS_ER"/>
    <property type="match status" value="1"/>
</dbReference>
<dbReference type="InterPro" id="IPR036291">
    <property type="entry name" value="NAD(P)-bd_dom_sf"/>
</dbReference>
<dbReference type="EMBL" id="CABFNO020001372">
    <property type="protein sequence ID" value="CAG9983713.1"/>
    <property type="molecule type" value="Genomic_DNA"/>
</dbReference>
<dbReference type="InterPro" id="IPR013154">
    <property type="entry name" value="ADH-like_N"/>
</dbReference>
<comment type="caution">
    <text evidence="2">The sequence shown here is derived from an EMBL/GenBank/DDBJ whole genome shotgun (WGS) entry which is preliminary data.</text>
</comment>
<dbReference type="InterPro" id="IPR020843">
    <property type="entry name" value="ER"/>
</dbReference>
<dbReference type="InterPro" id="IPR013149">
    <property type="entry name" value="ADH-like_C"/>
</dbReference>
<dbReference type="Gene3D" id="3.40.50.720">
    <property type="entry name" value="NAD(P)-binding Rossmann-like Domain"/>
    <property type="match status" value="1"/>
</dbReference>
<dbReference type="OrthoDB" id="3509362at2759"/>
<sequence length="353" mass="37902">MSTIAKQYKVVRTAPEADGKVRLQVRHEKLPVPGRDDVLIRVHAASLNYRDTALLRGEYPAEIKQHVTPVSDGAGEVVAVGHGVTRFKKGDRVANTCTVHWVGGPALPEHRAQMVGFSVDGMLAEYAMLHENGLVHLPDYLTYIEAASLSCAAVTAWTDLNSTTPLLPGQTVLVQGTGGVALFALQFARVFNARVFAITSSDEKAKKLKQLGAEAVINYNTSPDWDEEILRLTDGRGVDKVIDIAGEKTIVKSASSARIGGEVKIVGFASGFGGGLPPIDILKRSLTVTGSAIGSRLNFEAMLRAMAVNEVRPVIDKVYPFAQYLDAYKRLESGQQIGKVVIDVSTEGSGYSG</sequence>
<evidence type="ECO:0000313" key="3">
    <source>
        <dbReference type="Proteomes" id="UP000754883"/>
    </source>
</evidence>
<reference evidence="3" key="1">
    <citation type="submission" date="2019-06" db="EMBL/GenBank/DDBJ databases">
        <authorList>
            <person name="Broberg M."/>
        </authorList>
    </citation>
    <scope>NUCLEOTIDE SEQUENCE [LARGE SCALE GENOMIC DNA]</scope>
</reference>
<dbReference type="CDD" id="cd08276">
    <property type="entry name" value="MDR7"/>
    <property type="match status" value="1"/>
</dbReference>
<keyword evidence="3" id="KW-1185">Reference proteome</keyword>
<protein>
    <recommendedName>
        <fullName evidence="1">Enoyl reductase (ER) domain-containing protein</fullName>
    </recommendedName>
</protein>
<dbReference type="AlphaFoldDB" id="A0A9N9XZ12"/>
<dbReference type="SUPFAM" id="SSF50129">
    <property type="entry name" value="GroES-like"/>
    <property type="match status" value="1"/>
</dbReference>
<dbReference type="InterPro" id="IPR011032">
    <property type="entry name" value="GroES-like_sf"/>
</dbReference>
<dbReference type="Pfam" id="PF00107">
    <property type="entry name" value="ADH_zinc_N"/>
    <property type="match status" value="1"/>
</dbReference>
<dbReference type="PANTHER" id="PTHR45033">
    <property type="match status" value="1"/>
</dbReference>
<dbReference type="SUPFAM" id="SSF51735">
    <property type="entry name" value="NAD(P)-binding Rossmann-fold domains"/>
    <property type="match status" value="1"/>
</dbReference>
<reference evidence="2 3" key="2">
    <citation type="submission" date="2021-10" db="EMBL/GenBank/DDBJ databases">
        <authorList>
            <person name="Piombo E."/>
        </authorList>
    </citation>
    <scope>NUCLEOTIDE SEQUENCE [LARGE SCALE GENOMIC DNA]</scope>
</reference>
<organism evidence="2 3">
    <name type="scientific">Clonostachys byssicola</name>
    <dbReference type="NCBI Taxonomy" id="160290"/>
    <lineage>
        <taxon>Eukaryota</taxon>
        <taxon>Fungi</taxon>
        <taxon>Dikarya</taxon>
        <taxon>Ascomycota</taxon>
        <taxon>Pezizomycotina</taxon>
        <taxon>Sordariomycetes</taxon>
        <taxon>Hypocreomycetidae</taxon>
        <taxon>Hypocreales</taxon>
        <taxon>Bionectriaceae</taxon>
        <taxon>Clonostachys</taxon>
    </lineage>
</organism>
<feature type="domain" description="Enoyl reductase (ER)" evidence="1">
    <location>
        <begin position="20"/>
        <end position="342"/>
    </location>
</feature>
<name>A0A9N9XZ12_9HYPO</name>
<accession>A0A9N9XZ12</accession>
<gene>
    <name evidence="2" type="ORF">CBYS24578_00015373</name>
</gene>
<dbReference type="GO" id="GO:0016491">
    <property type="term" value="F:oxidoreductase activity"/>
    <property type="evidence" value="ECO:0007669"/>
    <property type="project" value="InterPro"/>
</dbReference>
<dbReference type="InterPro" id="IPR052711">
    <property type="entry name" value="Zinc_ADH-like"/>
</dbReference>
<evidence type="ECO:0000313" key="2">
    <source>
        <dbReference type="EMBL" id="CAG9983713.1"/>
    </source>
</evidence>
<proteinExistence type="predicted"/>
<dbReference type="PANTHER" id="PTHR45033:SF2">
    <property type="entry name" value="ZINC-TYPE ALCOHOL DEHYDROGENASE-LIKE PROTEIN C1773.06C"/>
    <property type="match status" value="1"/>
</dbReference>
<dbReference type="Pfam" id="PF08240">
    <property type="entry name" value="ADH_N"/>
    <property type="match status" value="1"/>
</dbReference>
<dbReference type="Proteomes" id="UP000754883">
    <property type="component" value="Unassembled WGS sequence"/>
</dbReference>
<evidence type="ECO:0000259" key="1">
    <source>
        <dbReference type="SMART" id="SM00829"/>
    </source>
</evidence>